<sequence length="132" mass="14512">MADLDGDAIITKYCGFLGDRVRYDADLSTTVLADLRRAVVVVNAFWSGPSMQTLIRVAKLLDDVDSHGCAQLIVCDTDHIPDLAAEPWLLDTHGGMGEIAWVLNGRIVARRDPSRNPDLRVTTWSFISECPA</sequence>
<proteinExistence type="predicted"/>
<organism evidence="1 2">
    <name type="scientific">Roseimaritima multifibrata</name>
    <dbReference type="NCBI Taxonomy" id="1930274"/>
    <lineage>
        <taxon>Bacteria</taxon>
        <taxon>Pseudomonadati</taxon>
        <taxon>Planctomycetota</taxon>
        <taxon>Planctomycetia</taxon>
        <taxon>Pirellulales</taxon>
        <taxon>Pirellulaceae</taxon>
        <taxon>Roseimaritima</taxon>
    </lineage>
</organism>
<name>A0A517M9P2_9BACT</name>
<dbReference type="KEGG" id="rml:FF011L_03320"/>
<dbReference type="RefSeq" id="WP_145349645.1">
    <property type="nucleotide sequence ID" value="NZ_CP036262.1"/>
</dbReference>
<dbReference type="AlphaFoldDB" id="A0A517M9P2"/>
<evidence type="ECO:0000313" key="2">
    <source>
        <dbReference type="Proteomes" id="UP000320672"/>
    </source>
</evidence>
<gene>
    <name evidence="1" type="ORF">FF011L_03320</name>
</gene>
<keyword evidence="2" id="KW-1185">Reference proteome</keyword>
<dbReference type="OrthoDB" id="290924at2"/>
<protein>
    <submittedName>
        <fullName evidence="1">Uncharacterized protein</fullName>
    </submittedName>
</protein>
<dbReference type="EMBL" id="CP036262">
    <property type="protein sequence ID" value="QDS91602.1"/>
    <property type="molecule type" value="Genomic_DNA"/>
</dbReference>
<evidence type="ECO:0000313" key="1">
    <source>
        <dbReference type="EMBL" id="QDS91602.1"/>
    </source>
</evidence>
<reference evidence="1 2" key="1">
    <citation type="submission" date="2019-02" db="EMBL/GenBank/DDBJ databases">
        <title>Deep-cultivation of Planctomycetes and their phenomic and genomic characterization uncovers novel biology.</title>
        <authorList>
            <person name="Wiegand S."/>
            <person name="Jogler M."/>
            <person name="Boedeker C."/>
            <person name="Pinto D."/>
            <person name="Vollmers J."/>
            <person name="Rivas-Marin E."/>
            <person name="Kohn T."/>
            <person name="Peeters S.H."/>
            <person name="Heuer A."/>
            <person name="Rast P."/>
            <person name="Oberbeckmann S."/>
            <person name="Bunk B."/>
            <person name="Jeske O."/>
            <person name="Meyerdierks A."/>
            <person name="Storesund J.E."/>
            <person name="Kallscheuer N."/>
            <person name="Luecker S."/>
            <person name="Lage O.M."/>
            <person name="Pohl T."/>
            <person name="Merkel B.J."/>
            <person name="Hornburger P."/>
            <person name="Mueller R.-W."/>
            <person name="Bruemmer F."/>
            <person name="Labrenz M."/>
            <person name="Spormann A.M."/>
            <person name="Op den Camp H."/>
            <person name="Overmann J."/>
            <person name="Amann R."/>
            <person name="Jetten M.S.M."/>
            <person name="Mascher T."/>
            <person name="Medema M.H."/>
            <person name="Devos D.P."/>
            <person name="Kaster A.-K."/>
            <person name="Ovreas L."/>
            <person name="Rohde M."/>
            <person name="Galperin M.Y."/>
            <person name="Jogler C."/>
        </authorList>
    </citation>
    <scope>NUCLEOTIDE SEQUENCE [LARGE SCALE GENOMIC DNA]</scope>
    <source>
        <strain evidence="1 2">FF011L</strain>
    </source>
</reference>
<dbReference type="Proteomes" id="UP000320672">
    <property type="component" value="Chromosome"/>
</dbReference>
<accession>A0A517M9P2</accession>